<dbReference type="AlphaFoldDB" id="A0AAN9K9S1"/>
<proteinExistence type="predicted"/>
<name>A0AAN9K9S1_CANGL</name>
<dbReference type="Proteomes" id="UP001367508">
    <property type="component" value="Unassembled WGS sequence"/>
</dbReference>
<reference evidence="1 2" key="1">
    <citation type="submission" date="2024-01" db="EMBL/GenBank/DDBJ databases">
        <title>The genomes of 5 underutilized Papilionoideae crops provide insights into root nodulation and disease resistanc.</title>
        <authorList>
            <person name="Jiang F."/>
        </authorList>
    </citation>
    <scope>NUCLEOTIDE SEQUENCE [LARGE SCALE GENOMIC DNA]</scope>
    <source>
        <strain evidence="1">LVBAO_FW01</strain>
        <tissue evidence="1">Leaves</tissue>
    </source>
</reference>
<sequence>MTIILSVAIVDCRNESQLPEKRKDSIILQLADNLLHERVRKTQVNTLGCLSFLFCLRDKKGVGPSCCLVLSFNFARLLFYSFQFYSFGFRSIIHDFSFGSLGYVIE</sequence>
<comment type="caution">
    <text evidence="1">The sequence shown here is derived from an EMBL/GenBank/DDBJ whole genome shotgun (WGS) entry which is preliminary data.</text>
</comment>
<organism evidence="1 2">
    <name type="scientific">Canavalia gladiata</name>
    <name type="common">Sword bean</name>
    <name type="synonym">Dolichos gladiatus</name>
    <dbReference type="NCBI Taxonomy" id="3824"/>
    <lineage>
        <taxon>Eukaryota</taxon>
        <taxon>Viridiplantae</taxon>
        <taxon>Streptophyta</taxon>
        <taxon>Embryophyta</taxon>
        <taxon>Tracheophyta</taxon>
        <taxon>Spermatophyta</taxon>
        <taxon>Magnoliopsida</taxon>
        <taxon>eudicotyledons</taxon>
        <taxon>Gunneridae</taxon>
        <taxon>Pentapetalae</taxon>
        <taxon>rosids</taxon>
        <taxon>fabids</taxon>
        <taxon>Fabales</taxon>
        <taxon>Fabaceae</taxon>
        <taxon>Papilionoideae</taxon>
        <taxon>50 kb inversion clade</taxon>
        <taxon>NPAAA clade</taxon>
        <taxon>indigoferoid/millettioid clade</taxon>
        <taxon>Phaseoleae</taxon>
        <taxon>Canavalia</taxon>
    </lineage>
</organism>
<protein>
    <submittedName>
        <fullName evidence="1">Uncharacterized protein</fullName>
    </submittedName>
</protein>
<evidence type="ECO:0000313" key="2">
    <source>
        <dbReference type="Proteomes" id="UP001367508"/>
    </source>
</evidence>
<keyword evidence="2" id="KW-1185">Reference proteome</keyword>
<gene>
    <name evidence="1" type="ORF">VNO77_36924</name>
</gene>
<dbReference type="EMBL" id="JAYMYQ010000009">
    <property type="protein sequence ID" value="KAK7312788.1"/>
    <property type="molecule type" value="Genomic_DNA"/>
</dbReference>
<evidence type="ECO:0000313" key="1">
    <source>
        <dbReference type="EMBL" id="KAK7312788.1"/>
    </source>
</evidence>
<accession>A0AAN9K9S1</accession>